<dbReference type="Pfam" id="PF01300">
    <property type="entry name" value="Sua5_yciO_yrdC"/>
    <property type="match status" value="1"/>
</dbReference>
<name>A0A1M4YCK8_9BACT</name>
<gene>
    <name evidence="2" type="ORF">SAMN05444008_104236</name>
</gene>
<evidence type="ECO:0000259" key="1">
    <source>
        <dbReference type="Pfam" id="PF01300"/>
    </source>
</evidence>
<feature type="domain" description="YrdC-like" evidence="1">
    <location>
        <begin position="13"/>
        <end position="137"/>
    </location>
</feature>
<dbReference type="InterPro" id="IPR017945">
    <property type="entry name" value="DHBP_synth_RibB-like_a/b_dom"/>
</dbReference>
<dbReference type="GO" id="GO:0003725">
    <property type="term" value="F:double-stranded RNA binding"/>
    <property type="evidence" value="ECO:0007669"/>
    <property type="project" value="InterPro"/>
</dbReference>
<dbReference type="SUPFAM" id="SSF55821">
    <property type="entry name" value="YrdC/RibB"/>
    <property type="match status" value="1"/>
</dbReference>
<evidence type="ECO:0000313" key="2">
    <source>
        <dbReference type="EMBL" id="SHF03561.1"/>
    </source>
</evidence>
<evidence type="ECO:0000313" key="3">
    <source>
        <dbReference type="Proteomes" id="UP000184368"/>
    </source>
</evidence>
<accession>A0A1M4YCK8</accession>
<dbReference type="InterPro" id="IPR006070">
    <property type="entry name" value="Sua5-like_dom"/>
</dbReference>
<proteinExistence type="predicted"/>
<dbReference type="STRING" id="1302690.BUE76_15345"/>
<sequence length="189" mass="21053">MYYTEQDMLNCLQVLHAGGILQFSTEYGCCLGCDATQEKAVDALRGYLPKSAASTFPVLLAEERDVLQWVAAADLLVFDFAVEQPKPTAILFEHGLGFASNLPAPDGSVLIFLTRDAFCRHLVKRFRKPIVAAPFDPKGFQNAQPEQTSVELPIMQSPVTRQEVLHSAMPHNLQVLYWNKGNPVVEEYL</sequence>
<dbReference type="AlphaFoldDB" id="A0A1M4YCK8"/>
<organism evidence="2 3">
    <name type="scientific">Cnuella takakiae</name>
    <dbReference type="NCBI Taxonomy" id="1302690"/>
    <lineage>
        <taxon>Bacteria</taxon>
        <taxon>Pseudomonadati</taxon>
        <taxon>Bacteroidota</taxon>
        <taxon>Chitinophagia</taxon>
        <taxon>Chitinophagales</taxon>
        <taxon>Chitinophagaceae</taxon>
        <taxon>Cnuella</taxon>
    </lineage>
</organism>
<protein>
    <submittedName>
        <fullName evidence="2">L-threonylcarbamoyladenylate synthase</fullName>
    </submittedName>
</protein>
<reference evidence="2 3" key="1">
    <citation type="submission" date="2016-11" db="EMBL/GenBank/DDBJ databases">
        <authorList>
            <person name="Jaros S."/>
            <person name="Januszkiewicz K."/>
            <person name="Wedrychowicz H."/>
        </authorList>
    </citation>
    <scope>NUCLEOTIDE SEQUENCE [LARGE SCALE GENOMIC DNA]</scope>
    <source>
        <strain evidence="2 3">DSM 26897</strain>
    </source>
</reference>
<dbReference type="Proteomes" id="UP000184368">
    <property type="component" value="Unassembled WGS sequence"/>
</dbReference>
<dbReference type="Gene3D" id="3.90.870.10">
    <property type="entry name" value="DHBP synthase"/>
    <property type="match status" value="1"/>
</dbReference>
<keyword evidence="3" id="KW-1185">Reference proteome</keyword>
<dbReference type="EMBL" id="FQUO01000004">
    <property type="protein sequence ID" value="SHF03561.1"/>
    <property type="molecule type" value="Genomic_DNA"/>
</dbReference>